<dbReference type="Gene3D" id="3.10.690.10">
    <property type="entry name" value="Bifunctional nuclease domain"/>
    <property type="match status" value="1"/>
</dbReference>
<reference evidence="2" key="1">
    <citation type="submission" date="2022-10" db="EMBL/GenBank/DDBJ databases">
        <authorList>
            <person name="Koch H."/>
        </authorList>
    </citation>
    <scope>NUCLEOTIDE SEQUENCE</scope>
    <source>
        <strain evidence="2">DNF</strain>
    </source>
</reference>
<evidence type="ECO:0000259" key="1">
    <source>
        <dbReference type="PROSITE" id="PS51658"/>
    </source>
</evidence>
<dbReference type="GO" id="GO:0004518">
    <property type="term" value="F:nuclease activity"/>
    <property type="evidence" value="ECO:0007669"/>
    <property type="project" value="InterPro"/>
</dbReference>
<name>A0AA86N055_9BACT</name>
<evidence type="ECO:0000313" key="2">
    <source>
        <dbReference type="EMBL" id="CAI4032231.1"/>
    </source>
</evidence>
<organism evidence="2 3">
    <name type="scientific">Nitrospira tepida</name>
    <dbReference type="NCBI Taxonomy" id="2973512"/>
    <lineage>
        <taxon>Bacteria</taxon>
        <taxon>Pseudomonadati</taxon>
        <taxon>Nitrospirota</taxon>
        <taxon>Nitrospiria</taxon>
        <taxon>Nitrospirales</taxon>
        <taxon>Nitrospiraceae</taxon>
        <taxon>Nitrospira</taxon>
    </lineage>
</organism>
<dbReference type="KEGG" id="nti:DNFV4_02659"/>
<dbReference type="RefSeq" id="WP_289268971.1">
    <property type="nucleotide sequence ID" value="NZ_OX365700.1"/>
</dbReference>
<dbReference type="AlphaFoldDB" id="A0AA86N055"/>
<dbReference type="PANTHER" id="PTHR15160:SF1">
    <property type="entry name" value="VON HIPPEL-LINDAU DISEASE TUMOR SUPPRESSOR"/>
    <property type="match status" value="1"/>
</dbReference>
<dbReference type="PROSITE" id="PS51658">
    <property type="entry name" value="BFN"/>
    <property type="match status" value="1"/>
</dbReference>
<dbReference type="InterPro" id="IPR036104">
    <property type="entry name" value="BFN_sf"/>
</dbReference>
<dbReference type="Pfam" id="PF02577">
    <property type="entry name" value="BFN_dom"/>
    <property type="match status" value="1"/>
</dbReference>
<evidence type="ECO:0000313" key="3">
    <source>
        <dbReference type="Proteomes" id="UP001179121"/>
    </source>
</evidence>
<sequence>MTTPGQETGEWVELKVHGVVRDENTDTQIVILRDDRGGEVLPLWVGLAEGNAIRLAQEAVVTPRPMTHDLIKSLADHLNIQLQRVAITDVKNTTYYATLYLTSKGVTRTLDARPSDAIALALRAKCPIYVTQDVLNRRGGGNADVWLEKLQSKKVDPAEA</sequence>
<dbReference type="SUPFAM" id="SSF103256">
    <property type="entry name" value="Hypothetical protein TM0160"/>
    <property type="match status" value="1"/>
</dbReference>
<gene>
    <name evidence="2" type="ORF">DNFV4_02659</name>
</gene>
<dbReference type="PANTHER" id="PTHR15160">
    <property type="entry name" value="VON HIPPEL-LINDAU PROTEIN"/>
    <property type="match status" value="1"/>
</dbReference>
<dbReference type="InterPro" id="IPR003729">
    <property type="entry name" value="Bi_nuclease_dom"/>
</dbReference>
<dbReference type="EMBL" id="OX365700">
    <property type="protein sequence ID" value="CAI4032231.1"/>
    <property type="molecule type" value="Genomic_DNA"/>
</dbReference>
<protein>
    <submittedName>
        <fullName evidence="2">BFN domain-containing protein</fullName>
    </submittedName>
</protein>
<proteinExistence type="predicted"/>
<feature type="domain" description="BFN" evidence="1">
    <location>
        <begin position="11"/>
        <end position="142"/>
    </location>
</feature>
<keyword evidence="3" id="KW-1185">Reference proteome</keyword>
<dbReference type="Proteomes" id="UP001179121">
    <property type="component" value="Chromosome"/>
</dbReference>
<accession>A0AA86N055</accession>